<feature type="region of interest" description="Disordered" evidence="7">
    <location>
        <begin position="63"/>
        <end position="83"/>
    </location>
</feature>
<evidence type="ECO:0000256" key="2">
    <source>
        <dbReference type="ARBA" id="ARBA00008138"/>
    </source>
</evidence>
<dbReference type="EMBL" id="CAJSLV010000114">
    <property type="protein sequence ID" value="CAG6398925.1"/>
    <property type="molecule type" value="Genomic_DNA"/>
</dbReference>
<dbReference type="RefSeq" id="WP_251500948.1">
    <property type="nucleotide sequence ID" value="NZ_CAJSLV010000114.1"/>
</dbReference>
<dbReference type="InterPro" id="IPR007213">
    <property type="entry name" value="Ppm1/Ppm2/Tcmp"/>
</dbReference>
<dbReference type="AlphaFoldDB" id="A0A9W4DWI9"/>
<comment type="similarity">
    <text evidence="2 6">Belongs to the UPF0677 family.</text>
</comment>
<evidence type="ECO:0000256" key="3">
    <source>
        <dbReference type="ARBA" id="ARBA00022603"/>
    </source>
</evidence>
<keyword evidence="9" id="KW-1185">Reference proteome</keyword>
<keyword evidence="3 6" id="KW-0489">Methyltransferase</keyword>
<dbReference type="EC" id="2.1.1.-" evidence="6"/>
<evidence type="ECO:0000313" key="9">
    <source>
        <dbReference type="Proteomes" id="UP001152519"/>
    </source>
</evidence>
<evidence type="ECO:0000256" key="5">
    <source>
        <dbReference type="ARBA" id="ARBA00022691"/>
    </source>
</evidence>
<name>A0A9W4DWI9_9ACTN</name>
<dbReference type="InterPro" id="IPR029063">
    <property type="entry name" value="SAM-dependent_MTases_sf"/>
</dbReference>
<dbReference type="Proteomes" id="UP001152519">
    <property type="component" value="Unassembled WGS sequence"/>
</dbReference>
<comment type="function">
    <text evidence="1 6">Exhibits S-adenosyl-L-methionine-dependent methyltransferase activity.</text>
</comment>
<reference evidence="8" key="1">
    <citation type="submission" date="2021-05" db="EMBL/GenBank/DDBJ databases">
        <authorList>
            <person name="Arsene-Ploetze F."/>
        </authorList>
    </citation>
    <scope>NUCLEOTIDE SEQUENCE</scope>
    <source>
        <strain evidence="8">DSM 42138</strain>
    </source>
</reference>
<comment type="caution">
    <text evidence="8">The sequence shown here is derived from an EMBL/GenBank/DDBJ whole genome shotgun (WGS) entry which is preliminary data.</text>
</comment>
<evidence type="ECO:0000256" key="7">
    <source>
        <dbReference type="SAM" id="MobiDB-lite"/>
    </source>
</evidence>
<gene>
    <name evidence="8" type="ORF">SCOCK_80080</name>
</gene>
<dbReference type="PANTHER" id="PTHR43619">
    <property type="entry name" value="S-ADENOSYL-L-METHIONINE-DEPENDENT METHYLTRANSFERASE YKTD-RELATED"/>
    <property type="match status" value="1"/>
</dbReference>
<accession>A0A9W4DWI9</accession>
<organism evidence="8 9">
    <name type="scientific">Actinacidiphila cocklensis</name>
    <dbReference type="NCBI Taxonomy" id="887465"/>
    <lineage>
        <taxon>Bacteria</taxon>
        <taxon>Bacillati</taxon>
        <taxon>Actinomycetota</taxon>
        <taxon>Actinomycetes</taxon>
        <taxon>Kitasatosporales</taxon>
        <taxon>Streptomycetaceae</taxon>
        <taxon>Actinacidiphila</taxon>
    </lineage>
</organism>
<dbReference type="SUPFAM" id="SSF53335">
    <property type="entry name" value="S-adenosyl-L-methionine-dependent methyltransferases"/>
    <property type="match status" value="1"/>
</dbReference>
<proteinExistence type="inferred from homology"/>
<keyword evidence="5 6" id="KW-0949">S-adenosyl-L-methionine</keyword>
<keyword evidence="4 8" id="KW-0808">Transferase</keyword>
<dbReference type="Pfam" id="PF04072">
    <property type="entry name" value="LCM"/>
    <property type="match status" value="1"/>
</dbReference>
<evidence type="ECO:0000313" key="8">
    <source>
        <dbReference type="EMBL" id="CAG6398925.1"/>
    </source>
</evidence>
<dbReference type="InterPro" id="IPR011610">
    <property type="entry name" value="SAM_mthyl_Trfase_ML2640-like"/>
</dbReference>
<dbReference type="PANTHER" id="PTHR43619:SF2">
    <property type="entry name" value="S-ADENOSYL-L-METHIONINE-DEPENDENT METHYLTRANSFERASES SUPERFAMILY PROTEIN"/>
    <property type="match status" value="1"/>
</dbReference>
<dbReference type="NCBIfam" id="TIGR00027">
    <property type="entry name" value="mthyl_TIGR00027"/>
    <property type="match status" value="1"/>
</dbReference>
<dbReference type="GO" id="GO:0032259">
    <property type="term" value="P:methylation"/>
    <property type="evidence" value="ECO:0007669"/>
    <property type="project" value="UniProtKB-KW"/>
</dbReference>
<protein>
    <recommendedName>
        <fullName evidence="6">S-adenosyl-L-methionine-dependent methyltransferase</fullName>
        <ecNumber evidence="6">2.1.1.-</ecNumber>
    </recommendedName>
</protein>
<dbReference type="Gene3D" id="3.40.50.150">
    <property type="entry name" value="Vaccinia Virus protein VP39"/>
    <property type="match status" value="1"/>
</dbReference>
<dbReference type="GO" id="GO:0008168">
    <property type="term" value="F:methyltransferase activity"/>
    <property type="evidence" value="ECO:0007669"/>
    <property type="project" value="UniProtKB-UniRule"/>
</dbReference>
<evidence type="ECO:0000256" key="4">
    <source>
        <dbReference type="ARBA" id="ARBA00022679"/>
    </source>
</evidence>
<evidence type="ECO:0000256" key="6">
    <source>
        <dbReference type="RuleBase" id="RU362030"/>
    </source>
</evidence>
<sequence length="302" mass="32396">MTDAVNLDAVGRTALVTAAMRAAETDRPDAIHQDPYAAALAGELGEKLLAELLAAVSAAAVPGVPSGGQPPGTHDAATAGSGRRAVNAVRTRYFDEYLRAAVQEPDLRQVVVAGAGMDSRAYRMDWPGAVRFFEVDRPAVLDYKRECLAAETPRADHRFVPMDLASPSWPDALVDAGYEPDRPSAWLLEGLLFYLPESGVHQVLDQVAELAAPGSRIAADLVNAAALTMPSQRPLLDVFAGWGCPWLFGCDEPAELFARHGFDAGVAQPGEPGADFGRWPDPVPPRDLADVYRVFLVTGRRR</sequence>
<evidence type="ECO:0000256" key="1">
    <source>
        <dbReference type="ARBA" id="ARBA00003907"/>
    </source>
</evidence>